<evidence type="ECO:0000259" key="4">
    <source>
        <dbReference type="PROSITE" id="PS01124"/>
    </source>
</evidence>
<evidence type="ECO:0000256" key="1">
    <source>
        <dbReference type="ARBA" id="ARBA00023015"/>
    </source>
</evidence>
<organism evidence="5 6">
    <name type="scientific">Fodinicola feengrottensis</name>
    <dbReference type="NCBI Taxonomy" id="435914"/>
    <lineage>
        <taxon>Bacteria</taxon>
        <taxon>Bacillati</taxon>
        <taxon>Actinomycetota</taxon>
        <taxon>Actinomycetes</taxon>
        <taxon>Mycobacteriales</taxon>
        <taxon>Fodinicola</taxon>
    </lineage>
</organism>
<gene>
    <name evidence="5" type="ORF">GCM10009765_15490</name>
</gene>
<keyword evidence="1" id="KW-0805">Transcription regulation</keyword>
<dbReference type="Proteomes" id="UP001500618">
    <property type="component" value="Unassembled WGS sequence"/>
</dbReference>
<evidence type="ECO:0000313" key="6">
    <source>
        <dbReference type="Proteomes" id="UP001500618"/>
    </source>
</evidence>
<dbReference type="Pfam" id="PF12833">
    <property type="entry name" value="HTH_18"/>
    <property type="match status" value="1"/>
</dbReference>
<keyword evidence="3" id="KW-0804">Transcription</keyword>
<dbReference type="SMART" id="SM00342">
    <property type="entry name" value="HTH_ARAC"/>
    <property type="match status" value="1"/>
</dbReference>
<dbReference type="Pfam" id="PF12852">
    <property type="entry name" value="Cupin_6"/>
    <property type="match status" value="1"/>
</dbReference>
<dbReference type="InterPro" id="IPR009057">
    <property type="entry name" value="Homeodomain-like_sf"/>
</dbReference>
<evidence type="ECO:0000256" key="3">
    <source>
        <dbReference type="ARBA" id="ARBA00023163"/>
    </source>
</evidence>
<dbReference type="Gene3D" id="1.10.10.60">
    <property type="entry name" value="Homeodomain-like"/>
    <property type="match status" value="2"/>
</dbReference>
<dbReference type="InterPro" id="IPR050204">
    <property type="entry name" value="AraC_XylS_family_regulators"/>
</dbReference>
<name>A0ABN2G8R2_9ACTN</name>
<dbReference type="InterPro" id="IPR032783">
    <property type="entry name" value="AraC_lig"/>
</dbReference>
<dbReference type="PANTHER" id="PTHR46796">
    <property type="entry name" value="HTH-TYPE TRANSCRIPTIONAL ACTIVATOR RHAS-RELATED"/>
    <property type="match status" value="1"/>
</dbReference>
<comment type="caution">
    <text evidence="5">The sequence shown here is derived from an EMBL/GenBank/DDBJ whole genome shotgun (WGS) entry which is preliminary data.</text>
</comment>
<evidence type="ECO:0000313" key="5">
    <source>
        <dbReference type="EMBL" id="GAA1666889.1"/>
    </source>
</evidence>
<dbReference type="RefSeq" id="WP_344308451.1">
    <property type="nucleotide sequence ID" value="NZ_BAAANY010000005.1"/>
</dbReference>
<dbReference type="PANTHER" id="PTHR46796:SF7">
    <property type="entry name" value="ARAC FAMILY TRANSCRIPTIONAL REGULATOR"/>
    <property type="match status" value="1"/>
</dbReference>
<keyword evidence="6" id="KW-1185">Reference proteome</keyword>
<feature type="domain" description="HTH araC/xylS-type" evidence="4">
    <location>
        <begin position="205"/>
        <end position="303"/>
    </location>
</feature>
<reference evidence="6" key="1">
    <citation type="journal article" date="2019" name="Int. J. Syst. Evol. Microbiol.">
        <title>The Global Catalogue of Microorganisms (GCM) 10K type strain sequencing project: providing services to taxonomists for standard genome sequencing and annotation.</title>
        <authorList>
            <consortium name="The Broad Institute Genomics Platform"/>
            <consortium name="The Broad Institute Genome Sequencing Center for Infectious Disease"/>
            <person name="Wu L."/>
            <person name="Ma J."/>
        </authorList>
    </citation>
    <scope>NUCLEOTIDE SEQUENCE [LARGE SCALE GENOMIC DNA]</scope>
    <source>
        <strain evidence="6">JCM 14718</strain>
    </source>
</reference>
<protein>
    <submittedName>
        <fullName evidence="5">AraC family transcriptional regulator</fullName>
    </submittedName>
</protein>
<dbReference type="SUPFAM" id="SSF46689">
    <property type="entry name" value="Homeodomain-like"/>
    <property type="match status" value="2"/>
</dbReference>
<evidence type="ECO:0000256" key="2">
    <source>
        <dbReference type="ARBA" id="ARBA00023125"/>
    </source>
</evidence>
<dbReference type="InterPro" id="IPR018060">
    <property type="entry name" value="HTH_AraC"/>
</dbReference>
<dbReference type="EMBL" id="BAAANY010000005">
    <property type="protein sequence ID" value="GAA1666889.1"/>
    <property type="molecule type" value="Genomic_DNA"/>
</dbReference>
<dbReference type="PROSITE" id="PS01124">
    <property type="entry name" value="HTH_ARAC_FAMILY_2"/>
    <property type="match status" value="1"/>
</dbReference>
<accession>A0ABN2G8R2</accession>
<proteinExistence type="predicted"/>
<keyword evidence="2" id="KW-0238">DNA-binding</keyword>
<sequence>MDLIGDVLASMRSGAPLSSRCRLQAPWGMRFAPVMGVGFHVLLQGSAWLVPPGGGDPLRLQVGDIVFVSHGRGHALVDSPGAIEYEVPPDAQGDVPEDLAIPNGSGAPTTLLCGSYIFGDRRPHPLITALPEVIHLPARIGPDPAIRSVVDLLGAELADRGAGSSAAVPALLDLLLLYVLRGWFEQQARTGAGGWAAALNDLSIRNALQHIQNEPAEPWTVATLADRAGMSRATFARRFSSLLGESPLGYLTWWRMTRAGQLLTLTDDSMAAIASQVGYQSEFAFGKAFKREFAVAPGAYRRQRRTPGR</sequence>